<accession>A0ACC3NLI9</accession>
<proteinExistence type="predicted"/>
<comment type="caution">
    <text evidence="1">The sequence shown here is derived from an EMBL/GenBank/DDBJ whole genome shotgun (WGS) entry which is preliminary data.</text>
</comment>
<keyword evidence="2" id="KW-1185">Reference proteome</keyword>
<gene>
    <name evidence="1" type="ORF">LTR37_004634</name>
</gene>
<organism evidence="1 2">
    <name type="scientific">Vermiconidia calcicola</name>
    <dbReference type="NCBI Taxonomy" id="1690605"/>
    <lineage>
        <taxon>Eukaryota</taxon>
        <taxon>Fungi</taxon>
        <taxon>Dikarya</taxon>
        <taxon>Ascomycota</taxon>
        <taxon>Pezizomycotina</taxon>
        <taxon>Dothideomycetes</taxon>
        <taxon>Dothideomycetidae</taxon>
        <taxon>Mycosphaerellales</taxon>
        <taxon>Extremaceae</taxon>
        <taxon>Vermiconidia</taxon>
    </lineage>
</organism>
<dbReference type="EMBL" id="JAUTXU010000028">
    <property type="protein sequence ID" value="KAK3719070.1"/>
    <property type="molecule type" value="Genomic_DNA"/>
</dbReference>
<evidence type="ECO:0000313" key="2">
    <source>
        <dbReference type="Proteomes" id="UP001281147"/>
    </source>
</evidence>
<dbReference type="Proteomes" id="UP001281147">
    <property type="component" value="Unassembled WGS sequence"/>
</dbReference>
<reference evidence="1" key="1">
    <citation type="submission" date="2023-07" db="EMBL/GenBank/DDBJ databases">
        <title>Black Yeasts Isolated from many extreme environments.</title>
        <authorList>
            <person name="Coleine C."/>
            <person name="Stajich J.E."/>
            <person name="Selbmann L."/>
        </authorList>
    </citation>
    <scope>NUCLEOTIDE SEQUENCE</scope>
    <source>
        <strain evidence="1">CCFEE 5714</strain>
    </source>
</reference>
<protein>
    <submittedName>
        <fullName evidence="1">Uncharacterized protein</fullName>
    </submittedName>
</protein>
<sequence>MEAQTEQVETITAGMILAQCDQLCDQIRTALSKYDLIRRTGDCGAILGEMLLAVEIWRGEVHEDCRRPSPLQRAEAPLLECSSGSFEPVIQHICDVEQELEREPDATSISEAAEACAENIDLMRKTINGLKRNILSPSREEVRESVAARKNVPEPGKMEQRGEGEEKEAGDTRL</sequence>
<evidence type="ECO:0000313" key="1">
    <source>
        <dbReference type="EMBL" id="KAK3719070.1"/>
    </source>
</evidence>
<name>A0ACC3NLI9_9PEZI</name>